<evidence type="ECO:0000256" key="9">
    <source>
        <dbReference type="ARBA" id="ARBA00023004"/>
    </source>
</evidence>
<dbReference type="Gene3D" id="3.30.70.20">
    <property type="match status" value="2"/>
</dbReference>
<dbReference type="InterPro" id="IPR015246">
    <property type="entry name" value="Formate_DH_TM"/>
</dbReference>
<dbReference type="Pfam" id="PF01292">
    <property type="entry name" value="Ni_hydr_CYTB"/>
    <property type="match status" value="1"/>
</dbReference>
<keyword evidence="3" id="KW-1003">Cell membrane</keyword>
<dbReference type="InterPro" id="IPR006470">
    <property type="entry name" value="Formate_DH_bsu_Proteobacteria"/>
</dbReference>
<feature type="domain" description="4Fe-4S ferredoxin-type" evidence="14">
    <location>
        <begin position="1"/>
        <end position="31"/>
    </location>
</feature>
<dbReference type="PANTHER" id="PTHR43545:SF6">
    <property type="entry name" value="FORMATE DEHYDROGENASE, NITRATE-INDUCIBLE, IRON-SULFUR SUBUNIT"/>
    <property type="match status" value="1"/>
</dbReference>
<dbReference type="Pfam" id="PF09163">
    <property type="entry name" value="Form-deh_trans"/>
    <property type="match status" value="1"/>
</dbReference>
<feature type="transmembrane region" description="Helical" evidence="13">
    <location>
        <begin position="231"/>
        <end position="250"/>
    </location>
</feature>
<organism evidence="15 16">
    <name type="scientific">Chromobacterium violaceum</name>
    <dbReference type="NCBI Taxonomy" id="536"/>
    <lineage>
        <taxon>Bacteria</taxon>
        <taxon>Pseudomonadati</taxon>
        <taxon>Pseudomonadota</taxon>
        <taxon>Betaproteobacteria</taxon>
        <taxon>Neisseriales</taxon>
        <taxon>Chromobacteriaceae</taxon>
        <taxon>Chromobacterium</taxon>
    </lineage>
</organism>
<evidence type="ECO:0000256" key="4">
    <source>
        <dbReference type="ARBA" id="ARBA00022485"/>
    </source>
</evidence>
<protein>
    <submittedName>
        <fullName evidence="15">Formate dehydrogenase-N subunit beta</fullName>
    </submittedName>
</protein>
<dbReference type="NCBIfam" id="TIGR01582">
    <property type="entry name" value="FDH-beta"/>
    <property type="match status" value="1"/>
</dbReference>
<dbReference type="GO" id="GO:0009055">
    <property type="term" value="F:electron transfer activity"/>
    <property type="evidence" value="ECO:0007669"/>
    <property type="project" value="InterPro"/>
</dbReference>
<evidence type="ECO:0000256" key="10">
    <source>
        <dbReference type="ARBA" id="ARBA00023014"/>
    </source>
</evidence>
<dbReference type="GO" id="GO:0009326">
    <property type="term" value="C:formate dehydrogenase complex"/>
    <property type="evidence" value="ECO:0007669"/>
    <property type="project" value="InterPro"/>
</dbReference>
<evidence type="ECO:0000256" key="3">
    <source>
        <dbReference type="ARBA" id="ARBA00022475"/>
    </source>
</evidence>
<keyword evidence="11 13" id="KW-0472">Membrane</keyword>
<feature type="domain" description="4Fe-4S ferredoxin-type" evidence="14">
    <location>
        <begin position="95"/>
        <end position="124"/>
    </location>
</feature>
<dbReference type="CDD" id="cd10558">
    <property type="entry name" value="FDH-N"/>
    <property type="match status" value="1"/>
</dbReference>
<comment type="subcellular location">
    <subcellularLocation>
        <location evidence="1">Cell membrane</location>
        <topology evidence="1">Multi-pass membrane protein</topology>
    </subcellularLocation>
</comment>
<evidence type="ECO:0000256" key="1">
    <source>
        <dbReference type="ARBA" id="ARBA00004651"/>
    </source>
</evidence>
<keyword evidence="9" id="KW-0408">Iron</keyword>
<dbReference type="GO" id="GO:0015944">
    <property type="term" value="P:formate oxidation"/>
    <property type="evidence" value="ECO:0007669"/>
    <property type="project" value="InterPro"/>
</dbReference>
<dbReference type="NCBIfam" id="TIGR01583">
    <property type="entry name" value="formate-DH-gamm"/>
    <property type="match status" value="1"/>
</dbReference>
<name>A0A447TJQ2_CHRVL</name>
<evidence type="ECO:0000256" key="8">
    <source>
        <dbReference type="ARBA" id="ARBA00022989"/>
    </source>
</evidence>
<feature type="region of interest" description="Disordered" evidence="12">
    <location>
        <begin position="258"/>
        <end position="281"/>
    </location>
</feature>
<keyword evidence="4" id="KW-0004">4Fe-4S</keyword>
<dbReference type="Pfam" id="PF13247">
    <property type="entry name" value="Fer4_11"/>
    <property type="match status" value="1"/>
</dbReference>
<dbReference type="InterPro" id="IPR038384">
    <property type="entry name" value="Formate_DH_C_sf"/>
</dbReference>
<dbReference type="GO" id="GO:0046872">
    <property type="term" value="F:metal ion binding"/>
    <property type="evidence" value="ECO:0007669"/>
    <property type="project" value="UniProtKB-KW"/>
</dbReference>
<feature type="domain" description="4Fe-4S ferredoxin-type" evidence="14">
    <location>
        <begin position="62"/>
        <end position="94"/>
    </location>
</feature>
<keyword evidence="8 13" id="KW-1133">Transmembrane helix</keyword>
<feature type="transmembrane region" description="Helical" evidence="13">
    <location>
        <begin position="412"/>
        <end position="439"/>
    </location>
</feature>
<keyword evidence="7" id="KW-0677">Repeat</keyword>
<dbReference type="InterPro" id="IPR011577">
    <property type="entry name" value="Cyt_b561_bac/Ni-Hgenase"/>
</dbReference>
<dbReference type="InterPro" id="IPR017896">
    <property type="entry name" value="4Fe4S_Fe-S-bd"/>
</dbReference>
<reference evidence="15 16" key="1">
    <citation type="submission" date="2018-12" db="EMBL/GenBank/DDBJ databases">
        <authorList>
            <consortium name="Pathogen Informatics"/>
        </authorList>
    </citation>
    <scope>NUCLEOTIDE SEQUENCE [LARGE SCALE GENOMIC DNA]</scope>
    <source>
        <strain evidence="15 16">NCTC9695</strain>
    </source>
</reference>
<dbReference type="SUPFAM" id="SSF81342">
    <property type="entry name" value="Transmembrane di-heme cytochromes"/>
    <property type="match status" value="1"/>
</dbReference>
<dbReference type="InterPro" id="IPR051555">
    <property type="entry name" value="FDH_Electron_Transfer_Unit"/>
</dbReference>
<evidence type="ECO:0000256" key="2">
    <source>
        <dbReference type="ARBA" id="ARBA00010747"/>
    </source>
</evidence>
<evidence type="ECO:0000259" key="14">
    <source>
        <dbReference type="PROSITE" id="PS51379"/>
    </source>
</evidence>
<dbReference type="PANTHER" id="PTHR43545">
    <property type="entry name" value="FORMATE DEHYDROGENASE, NITRATE-INDUCIBLE, IRON-SULFUR SUBUNIT"/>
    <property type="match status" value="1"/>
</dbReference>
<evidence type="ECO:0000256" key="6">
    <source>
        <dbReference type="ARBA" id="ARBA00022723"/>
    </source>
</evidence>
<accession>A0A447TJQ2</accession>
<evidence type="ECO:0000256" key="7">
    <source>
        <dbReference type="ARBA" id="ARBA00022737"/>
    </source>
</evidence>
<keyword evidence="10" id="KW-0411">Iron-sulfur</keyword>
<dbReference type="PROSITE" id="PS00198">
    <property type="entry name" value="4FE4S_FER_1"/>
    <property type="match status" value="1"/>
</dbReference>
<dbReference type="SUPFAM" id="SSF54862">
    <property type="entry name" value="4Fe-4S ferredoxins"/>
    <property type="match status" value="1"/>
</dbReference>
<proteinExistence type="inferred from homology"/>
<evidence type="ECO:0000313" key="15">
    <source>
        <dbReference type="EMBL" id="VEB45108.1"/>
    </source>
</evidence>
<evidence type="ECO:0000256" key="12">
    <source>
        <dbReference type="SAM" id="MobiDB-lite"/>
    </source>
</evidence>
<evidence type="ECO:0000256" key="13">
    <source>
        <dbReference type="SAM" id="Phobius"/>
    </source>
</evidence>
<dbReference type="GO" id="GO:0005886">
    <property type="term" value="C:plasma membrane"/>
    <property type="evidence" value="ECO:0007669"/>
    <property type="project" value="UniProtKB-SubCell"/>
</dbReference>
<dbReference type="Proteomes" id="UP000275777">
    <property type="component" value="Chromosome"/>
</dbReference>
<dbReference type="GO" id="GO:0008863">
    <property type="term" value="F:formate dehydrogenase (NAD+) activity"/>
    <property type="evidence" value="ECO:0007669"/>
    <property type="project" value="InterPro"/>
</dbReference>
<sequence>MAKLIDTSTCIGCKACQVACSEWNDIREEVGHNIGVYDNPTDLSAKAWTVMRFAEEESNGKLEWLIRKDGCMHCADPGCLKACPSPGAIVQYSNGIVDFHQENCIGCGYCIAGCPFNIPRISKEDNKAYKCTLCSDRVAVGLEPACVKTCPTGAIQFGSKEDMKEVAAERVADLKRRGYQHAGLYDPQGVGGTHVMYVLHHADKPEQYSGLPNNPEISPTVQLWKGLLKPLATIGIAAAGLFGFLHYITVGPTAPMTKRKAKPARRTSNEGETAAALQRGGADQPLDRRHLLRAAGAVRLALFYPAFFWLTGVFGTPQLARMVHPFVGVLMFLGFFRQFFRYWRRNLINSQDIQWMLAVKDVLRGHETVEVGKYNGGQKAMFWIMTLCVAVMLVTGIIAWRQYFSGYFPIPVIRLALLLHAWAATALIASIIVHVYAALWVKGTIRAMVEGVVTHAWAKKHHPGWYKEMMGKK</sequence>
<dbReference type="Gene3D" id="1.20.950.20">
    <property type="entry name" value="Transmembrane di-heme cytochromes, Chain C"/>
    <property type="match status" value="1"/>
</dbReference>
<dbReference type="Gene3D" id="1.20.5.480">
    <property type="entry name" value="Single helix bin"/>
    <property type="match status" value="1"/>
</dbReference>
<dbReference type="GO" id="GO:0022904">
    <property type="term" value="P:respiratory electron transport chain"/>
    <property type="evidence" value="ECO:0007669"/>
    <property type="project" value="InterPro"/>
</dbReference>
<feature type="transmembrane region" description="Helical" evidence="13">
    <location>
        <begin position="322"/>
        <end position="340"/>
    </location>
</feature>
<evidence type="ECO:0000313" key="16">
    <source>
        <dbReference type="Proteomes" id="UP000275777"/>
    </source>
</evidence>
<comment type="similarity">
    <text evidence="2">Belongs to the formate dehydrogenase gamma subunit family.</text>
</comment>
<keyword evidence="6" id="KW-0479">Metal-binding</keyword>
<keyword evidence="5 13" id="KW-0812">Transmembrane</keyword>
<dbReference type="InterPro" id="IPR017900">
    <property type="entry name" value="4Fe4S_Fe_S_CS"/>
</dbReference>
<dbReference type="PROSITE" id="PS51379">
    <property type="entry name" value="4FE4S_FER_2"/>
    <property type="match status" value="3"/>
</dbReference>
<dbReference type="AlphaFoldDB" id="A0A447TJQ2"/>
<feature type="transmembrane region" description="Helical" evidence="13">
    <location>
        <begin position="291"/>
        <end position="310"/>
    </location>
</feature>
<evidence type="ECO:0000256" key="11">
    <source>
        <dbReference type="ARBA" id="ARBA00023136"/>
    </source>
</evidence>
<feature type="transmembrane region" description="Helical" evidence="13">
    <location>
        <begin position="380"/>
        <end position="400"/>
    </location>
</feature>
<dbReference type="EMBL" id="LR134182">
    <property type="protein sequence ID" value="VEB45108.1"/>
    <property type="molecule type" value="Genomic_DNA"/>
</dbReference>
<dbReference type="InterPro" id="IPR006471">
    <property type="entry name" value="Formate_DH_gsu"/>
</dbReference>
<gene>
    <name evidence="15" type="primary">fdnH</name>
    <name evidence="15" type="ORF">NCTC9695_05613</name>
</gene>
<evidence type="ECO:0000256" key="5">
    <source>
        <dbReference type="ARBA" id="ARBA00022692"/>
    </source>
</evidence>
<dbReference type="InterPro" id="IPR016174">
    <property type="entry name" value="Di-haem_cyt_TM"/>
</dbReference>
<dbReference type="GO" id="GO:0051539">
    <property type="term" value="F:4 iron, 4 sulfur cluster binding"/>
    <property type="evidence" value="ECO:0007669"/>
    <property type="project" value="UniProtKB-KW"/>
</dbReference>